<proteinExistence type="predicted"/>
<dbReference type="Proteomes" id="UP000249757">
    <property type="component" value="Unassembled WGS sequence"/>
</dbReference>
<name>A0A2W1GKP7_9PLEO</name>
<keyword evidence="2" id="KW-1185">Reference proteome</keyword>
<dbReference type="EMBL" id="NRDI02000028">
    <property type="protein sequence ID" value="KAI1508144.1"/>
    <property type="molecule type" value="Genomic_DNA"/>
</dbReference>
<protein>
    <submittedName>
        <fullName evidence="1">Uncharacterized protein</fullName>
    </submittedName>
</protein>
<comment type="caution">
    <text evidence="1">The sequence shown here is derived from an EMBL/GenBank/DDBJ whole genome shotgun (WGS) entry which is preliminary data.</text>
</comment>
<evidence type="ECO:0000313" key="1">
    <source>
        <dbReference type="EMBL" id="KAI1508144.1"/>
    </source>
</evidence>
<sequence>MRYDEDRPLDIERVRRAIREHPIRIFTSEKFLEKSEALDQESKIKASATALGKVLLANAKPDCLAFATSFHPPSVDIQHEFPDTWPPNHDPNGVLIDELSIELFQERLQHWFLPEAVGFEFAHECAKNYFEEIVFLFNVPSIRSIKSFLEEDIFGLELKPSEHIRRCRIDITNYPVSGDGDSESSRALADQLVALCRLKQACSMVDFILDVYVTNRKLATVNSLLNHLIWLSPILSKFRRRKISFTVKLTTDKNPEAFITPIWFRTSKASKRDNGSLDSNCHDDTDGKALLQRFLAWKEKLRSGVVHEIMADDEYLSYLTLIDFDPDLIDFVAAILRQPW</sequence>
<gene>
    <name evidence="1" type="ORF">Ptr86124_012865</name>
</gene>
<reference evidence="2" key="1">
    <citation type="journal article" date="2022" name="Microb. Genom.">
        <title>A global pangenome for the wheat fungal pathogen Pyrenophora tritici-repentis and prediction of effector protein structural homology.</title>
        <authorList>
            <person name="Moolhuijzen P.M."/>
            <person name="See P.T."/>
            <person name="Shi G."/>
            <person name="Powell H.R."/>
            <person name="Cockram J."/>
            <person name="Jorgensen L.N."/>
            <person name="Benslimane H."/>
            <person name="Strelkov S.E."/>
            <person name="Turner J."/>
            <person name="Liu Z."/>
            <person name="Moffat C.S."/>
        </authorList>
    </citation>
    <scope>NUCLEOTIDE SEQUENCE [LARGE SCALE GENOMIC DNA]</scope>
</reference>
<organism evidence="1 2">
    <name type="scientific">Pyrenophora tritici-repentis</name>
    <dbReference type="NCBI Taxonomy" id="45151"/>
    <lineage>
        <taxon>Eukaryota</taxon>
        <taxon>Fungi</taxon>
        <taxon>Dikarya</taxon>
        <taxon>Ascomycota</taxon>
        <taxon>Pezizomycotina</taxon>
        <taxon>Dothideomycetes</taxon>
        <taxon>Pleosporomycetidae</taxon>
        <taxon>Pleosporales</taxon>
        <taxon>Pleosporineae</taxon>
        <taxon>Pleosporaceae</taxon>
        <taxon>Pyrenophora</taxon>
    </lineage>
</organism>
<dbReference type="AlphaFoldDB" id="A0A2W1GKP7"/>
<accession>A0A2W1GKP7</accession>
<evidence type="ECO:0000313" key="2">
    <source>
        <dbReference type="Proteomes" id="UP000249757"/>
    </source>
</evidence>